<evidence type="ECO:0000313" key="2">
    <source>
        <dbReference type="Proteomes" id="UP001165960"/>
    </source>
</evidence>
<reference evidence="1" key="1">
    <citation type="submission" date="2022-04" db="EMBL/GenBank/DDBJ databases">
        <title>Genome of the entomopathogenic fungus Entomophthora muscae.</title>
        <authorList>
            <person name="Elya C."/>
            <person name="Lovett B.R."/>
            <person name="Lee E."/>
            <person name="Macias A.M."/>
            <person name="Hajek A.E."/>
            <person name="De Bivort B.L."/>
            <person name="Kasson M.T."/>
            <person name="De Fine Licht H.H."/>
            <person name="Stajich J.E."/>
        </authorList>
    </citation>
    <scope>NUCLEOTIDE SEQUENCE</scope>
    <source>
        <strain evidence="1">Berkeley</strain>
    </source>
</reference>
<comment type="caution">
    <text evidence="1">The sequence shown here is derived from an EMBL/GenBank/DDBJ whole genome shotgun (WGS) entry which is preliminary data.</text>
</comment>
<dbReference type="Proteomes" id="UP001165960">
    <property type="component" value="Unassembled WGS sequence"/>
</dbReference>
<accession>A0ACC2U959</accession>
<protein>
    <submittedName>
        <fullName evidence="1">Mitochondrial dynamin GTPase Msp1</fullName>
    </submittedName>
</protein>
<organism evidence="1 2">
    <name type="scientific">Entomophthora muscae</name>
    <dbReference type="NCBI Taxonomy" id="34485"/>
    <lineage>
        <taxon>Eukaryota</taxon>
        <taxon>Fungi</taxon>
        <taxon>Fungi incertae sedis</taxon>
        <taxon>Zoopagomycota</taxon>
        <taxon>Entomophthoromycotina</taxon>
        <taxon>Entomophthoromycetes</taxon>
        <taxon>Entomophthorales</taxon>
        <taxon>Entomophthoraceae</taxon>
        <taxon>Entomophthora</taxon>
    </lineage>
</organism>
<name>A0ACC2U959_9FUNG</name>
<sequence>MRVSTLTDKWYGESNKLVSALFSLARKMQPCIVFIDEIDSFLRERRSNDHEVTGTMKAEFMTLWDGLTSGESTRIIVLGATNRPHDIDQAILRRMPKRFNITPPNVDQRHQILKLFLKDAIIEKDFNFKKLADLTNGLSGSDLKELCRDASMIPVRECMKTMSLDCPPDNFEGLDAEEMKPFEPRELRMADFIETAVRQGHTASLIDPSKNQNVVLPDPQD</sequence>
<dbReference type="EMBL" id="QTSX02001026">
    <property type="protein sequence ID" value="KAJ9083353.1"/>
    <property type="molecule type" value="Genomic_DNA"/>
</dbReference>
<keyword evidence="2" id="KW-1185">Reference proteome</keyword>
<gene>
    <name evidence="1" type="primary">MSP1_3</name>
    <name evidence="1" type="ORF">DSO57_1035523</name>
</gene>
<proteinExistence type="predicted"/>
<evidence type="ECO:0000313" key="1">
    <source>
        <dbReference type="EMBL" id="KAJ9083353.1"/>
    </source>
</evidence>